<reference evidence="2 3" key="1">
    <citation type="submission" date="2014-11" db="EMBL/GenBank/DDBJ databases">
        <authorList>
            <person name="Zhu J."/>
            <person name="Qi W."/>
            <person name="Song R."/>
        </authorList>
    </citation>
    <scope>NUCLEOTIDE SEQUENCE [LARGE SCALE GENOMIC DNA]</scope>
</reference>
<dbReference type="Proteomes" id="UP000041254">
    <property type="component" value="Unassembled WGS sequence"/>
</dbReference>
<feature type="transmembrane region" description="Helical" evidence="1">
    <location>
        <begin position="324"/>
        <end position="343"/>
    </location>
</feature>
<evidence type="ECO:0000313" key="2">
    <source>
        <dbReference type="EMBL" id="CEM00882.1"/>
    </source>
</evidence>
<keyword evidence="3" id="KW-1185">Reference proteome</keyword>
<keyword evidence="1" id="KW-0472">Membrane</keyword>
<name>A0A0G4ET40_VITBC</name>
<sequence>MVHLCVRWRQEMLMVLFAWAMVALMCVVSRGDKAVLLGAHSPHGISPSYPNQQDASAAGGALDALTTHNTMTVPSLAWSSQRLFKDSFVELPAAVDFSYVTSLIDALLQRHAHEALVSNTGRKPPVVVLFVQPELGTPSFVQQLSGGQSAFVSLKGLVASSACALSVPYTLPPARRVSDLLAHYKQHAYYLTSDPDSAPSGYEVESIGQDPELLLAAEPKLIIVDLKGIKQPGSFVSEFSSRVSELTHKNYVGILTAQAPEHGAVSGFVQSRALQEDRQNARLIEAPDRGASNATAAKAAATNLPGVSGQQAAADQPAFRIHPMGLSALLMSAMFVFTLLAALTCMMSVDVPTVYEDKCLSIAKEY</sequence>
<proteinExistence type="predicted"/>
<evidence type="ECO:0000313" key="3">
    <source>
        <dbReference type="Proteomes" id="UP000041254"/>
    </source>
</evidence>
<dbReference type="AlphaFoldDB" id="A0A0G4ET40"/>
<dbReference type="InParanoid" id="A0A0G4ET40"/>
<dbReference type="VEuPathDB" id="CryptoDB:Vbra_13017"/>
<dbReference type="EMBL" id="CDMY01000301">
    <property type="protein sequence ID" value="CEM00882.1"/>
    <property type="molecule type" value="Genomic_DNA"/>
</dbReference>
<accession>A0A0G4ET40</accession>
<protein>
    <submittedName>
        <fullName evidence="2">Uncharacterized protein</fullName>
    </submittedName>
</protein>
<organism evidence="2 3">
    <name type="scientific">Vitrella brassicaformis (strain CCMP3155)</name>
    <dbReference type="NCBI Taxonomy" id="1169540"/>
    <lineage>
        <taxon>Eukaryota</taxon>
        <taxon>Sar</taxon>
        <taxon>Alveolata</taxon>
        <taxon>Colpodellida</taxon>
        <taxon>Vitrellaceae</taxon>
        <taxon>Vitrella</taxon>
    </lineage>
</organism>
<keyword evidence="1" id="KW-1133">Transmembrane helix</keyword>
<gene>
    <name evidence="2" type="ORF">Vbra_13017</name>
</gene>
<keyword evidence="1" id="KW-0812">Transmembrane</keyword>
<evidence type="ECO:0000256" key="1">
    <source>
        <dbReference type="SAM" id="Phobius"/>
    </source>
</evidence>